<gene>
    <name evidence="1" type="ORF">GTP56_05410</name>
</gene>
<organism evidence="1 2">
    <name type="scientific">Duganella margarita</name>
    <dbReference type="NCBI Taxonomy" id="2692170"/>
    <lineage>
        <taxon>Bacteria</taxon>
        <taxon>Pseudomonadati</taxon>
        <taxon>Pseudomonadota</taxon>
        <taxon>Betaproteobacteria</taxon>
        <taxon>Burkholderiales</taxon>
        <taxon>Oxalobacteraceae</taxon>
        <taxon>Telluria group</taxon>
        <taxon>Duganella</taxon>
    </lineage>
</organism>
<protein>
    <submittedName>
        <fullName evidence="1">Uncharacterized protein</fullName>
    </submittedName>
</protein>
<evidence type="ECO:0000313" key="1">
    <source>
        <dbReference type="EMBL" id="MYM71633.1"/>
    </source>
</evidence>
<evidence type="ECO:0000313" key="2">
    <source>
        <dbReference type="Proteomes" id="UP000469734"/>
    </source>
</evidence>
<proteinExistence type="predicted"/>
<dbReference type="RefSeq" id="WP_161049286.1">
    <property type="nucleotide sequence ID" value="NZ_WWCR01000003.1"/>
</dbReference>
<dbReference type="AlphaFoldDB" id="A0A7X4KGL5"/>
<comment type="caution">
    <text evidence="1">The sequence shown here is derived from an EMBL/GenBank/DDBJ whole genome shotgun (WGS) entry which is preliminary data.</text>
</comment>
<dbReference type="EMBL" id="WWCR01000003">
    <property type="protein sequence ID" value="MYM71633.1"/>
    <property type="molecule type" value="Genomic_DNA"/>
</dbReference>
<accession>A0A7X4KGL5</accession>
<name>A0A7X4KGL5_9BURK</name>
<dbReference type="Proteomes" id="UP000469734">
    <property type="component" value="Unassembled WGS sequence"/>
</dbReference>
<reference evidence="1 2" key="1">
    <citation type="submission" date="2019-12" db="EMBL/GenBank/DDBJ databases">
        <title>Novel species isolated from a subtropical stream in China.</title>
        <authorList>
            <person name="Lu H."/>
        </authorList>
    </citation>
    <scope>NUCLEOTIDE SEQUENCE [LARGE SCALE GENOMIC DNA]</scope>
    <source>
        <strain evidence="1 2">FT134W</strain>
    </source>
</reference>
<sequence>MVDSVQFGIDFRTKSRRSLKTVWLTYRAQANHGTPLVTAGVARISAYPIWAEQPAALVQRALHLWRMTYFSSIPSVLARGIVETMDVTIRHHHSDDDLGFDLMALSFIRRPELLGKCAVNQTAPGRAYWPMSVDEYDAVPFAVATTVLEQVQHAQFNLRQLPSPLSLPVLSDNEGERYVLRDKIPYYALPVLDGFNRQYPQNESPIEAEHIVSARRWNDFLMTL</sequence>